<name>C9KP89_9FIRM</name>
<feature type="domain" description="NADP-dependent oxidoreductase" evidence="7">
    <location>
        <begin position="16"/>
        <end position="255"/>
    </location>
</feature>
<dbReference type="PANTHER" id="PTHR43827:SF3">
    <property type="entry name" value="NADP-DEPENDENT OXIDOREDUCTASE DOMAIN-CONTAINING PROTEIN"/>
    <property type="match status" value="1"/>
</dbReference>
<evidence type="ECO:0000256" key="5">
    <source>
        <dbReference type="PIRSR" id="PIRSR000097-2"/>
    </source>
</evidence>
<dbReference type="Proteomes" id="UP000003671">
    <property type="component" value="Unassembled WGS sequence"/>
</dbReference>
<gene>
    <name evidence="8" type="ORF">MITSMUL_05044</name>
</gene>
<evidence type="ECO:0000313" key="8">
    <source>
        <dbReference type="EMBL" id="EEX68044.1"/>
    </source>
</evidence>
<dbReference type="GeneID" id="93482003"/>
<dbReference type="InterPro" id="IPR023210">
    <property type="entry name" value="NADP_OxRdtase_dom"/>
</dbReference>
<proteinExistence type="inferred from homology"/>
<dbReference type="InterPro" id="IPR020471">
    <property type="entry name" value="AKR"/>
</dbReference>
<dbReference type="PIRSF" id="PIRSF000097">
    <property type="entry name" value="AKR"/>
    <property type="match status" value="1"/>
</dbReference>
<dbReference type="PANTHER" id="PTHR43827">
    <property type="entry name" value="2,5-DIKETO-D-GLUCONIC ACID REDUCTASE"/>
    <property type="match status" value="1"/>
</dbReference>
<dbReference type="AlphaFoldDB" id="C9KP89"/>
<dbReference type="SUPFAM" id="SSF51430">
    <property type="entry name" value="NAD(P)-linked oxidoreductase"/>
    <property type="match status" value="1"/>
</dbReference>
<dbReference type="EMBL" id="ABWK02000020">
    <property type="protein sequence ID" value="EEX68044.1"/>
    <property type="molecule type" value="Genomic_DNA"/>
</dbReference>
<dbReference type="RefSeq" id="WP_005842068.1">
    <property type="nucleotide sequence ID" value="NZ_GG697142.2"/>
</dbReference>
<keyword evidence="3" id="KW-0560">Oxidoreductase</keyword>
<organism evidence="8 9">
    <name type="scientific">Mitsuokella multacida DSM 20544</name>
    <dbReference type="NCBI Taxonomy" id="500635"/>
    <lineage>
        <taxon>Bacteria</taxon>
        <taxon>Bacillati</taxon>
        <taxon>Bacillota</taxon>
        <taxon>Negativicutes</taxon>
        <taxon>Selenomonadales</taxon>
        <taxon>Selenomonadaceae</taxon>
        <taxon>Mitsuokella</taxon>
    </lineage>
</organism>
<evidence type="ECO:0000313" key="9">
    <source>
        <dbReference type="Proteomes" id="UP000003671"/>
    </source>
</evidence>
<sequence>MEYTNLSNGVKVPLLGLGTFMISPEDTERSVYEGIKAGYRLIDTANAYVNEEAVGRGIRRALEEGLVKREDIFLSTKLWPTLYEKEDAVEKTLKRLDVTYVDLLFIHQPAGNFLAGYKNIERAYQAGKARSLGISNFHGEKLERLLAVAEVKPHVIQLETHPYCIQHETLDRLKAYGTKLMGWYPLGHGDKGLLQEPVFNELAAKYHKSAAQIILRWAVQKGFITIPGTKNPDHLRANIDLFDFALTPDEMAEIAVLDGKKRYYTPDEAQEESYASMHLPFES</sequence>
<feature type="site" description="Lowers pKa of active site Tyr" evidence="6">
    <location>
        <position position="77"/>
    </location>
</feature>
<dbReference type="PROSITE" id="PS00798">
    <property type="entry name" value="ALDOKETO_REDUCTASE_1"/>
    <property type="match status" value="1"/>
</dbReference>
<reference evidence="8" key="1">
    <citation type="submission" date="2009-09" db="EMBL/GenBank/DDBJ databases">
        <authorList>
            <person name="Weinstock G."/>
            <person name="Sodergren E."/>
            <person name="Clifton S."/>
            <person name="Fulton L."/>
            <person name="Fulton B."/>
            <person name="Courtney L."/>
            <person name="Fronick C."/>
            <person name="Harrison M."/>
            <person name="Strong C."/>
            <person name="Farmer C."/>
            <person name="Delahaunty K."/>
            <person name="Markovic C."/>
            <person name="Hall O."/>
            <person name="Minx P."/>
            <person name="Tomlinson C."/>
            <person name="Mitreva M."/>
            <person name="Nelson J."/>
            <person name="Hou S."/>
            <person name="Wollam A."/>
            <person name="Pepin K.H."/>
            <person name="Johnson M."/>
            <person name="Bhonagiri V."/>
            <person name="Nash W.E."/>
            <person name="Warren W."/>
            <person name="Chinwalla A."/>
            <person name="Mardis E.R."/>
            <person name="Wilson R.K."/>
        </authorList>
    </citation>
    <scope>NUCLEOTIDE SEQUENCE [LARGE SCALE GENOMIC DNA]</scope>
    <source>
        <strain evidence="8">DSM 20544</strain>
    </source>
</reference>
<feature type="binding site" evidence="5">
    <location>
        <position position="107"/>
    </location>
    <ligand>
        <name>substrate</name>
    </ligand>
</feature>
<dbReference type="PRINTS" id="PR00069">
    <property type="entry name" value="ALDKETRDTASE"/>
</dbReference>
<comment type="caution">
    <text evidence="8">The sequence shown here is derived from an EMBL/GenBank/DDBJ whole genome shotgun (WGS) entry which is preliminary data.</text>
</comment>
<evidence type="ECO:0000256" key="6">
    <source>
        <dbReference type="PIRSR" id="PIRSR000097-3"/>
    </source>
</evidence>
<accession>C9KP89</accession>
<dbReference type="Gene3D" id="3.20.20.100">
    <property type="entry name" value="NADP-dependent oxidoreductase domain"/>
    <property type="match status" value="1"/>
</dbReference>
<dbReference type="eggNOG" id="COG0656">
    <property type="taxonomic scope" value="Bacteria"/>
</dbReference>
<keyword evidence="9" id="KW-1185">Reference proteome</keyword>
<dbReference type="PATRIC" id="fig|500635.8.peg.1711"/>
<evidence type="ECO:0000256" key="4">
    <source>
        <dbReference type="PIRSR" id="PIRSR000097-1"/>
    </source>
</evidence>
<keyword evidence="2" id="KW-0521">NADP</keyword>
<dbReference type="FunFam" id="3.20.20.100:FF:000002">
    <property type="entry name" value="2,5-diketo-D-gluconic acid reductase A"/>
    <property type="match status" value="1"/>
</dbReference>
<evidence type="ECO:0000259" key="7">
    <source>
        <dbReference type="Pfam" id="PF00248"/>
    </source>
</evidence>
<comment type="similarity">
    <text evidence="1">Belongs to the aldo/keto reductase family.</text>
</comment>
<evidence type="ECO:0000256" key="2">
    <source>
        <dbReference type="ARBA" id="ARBA00022857"/>
    </source>
</evidence>
<dbReference type="InterPro" id="IPR018170">
    <property type="entry name" value="Aldo/ket_reductase_CS"/>
</dbReference>
<dbReference type="PROSITE" id="PS00062">
    <property type="entry name" value="ALDOKETO_REDUCTASE_2"/>
    <property type="match status" value="1"/>
</dbReference>
<protein>
    <submittedName>
        <fullName evidence="8">Oxidoreductase, aldo/keto reductase family protein</fullName>
    </submittedName>
</protein>
<dbReference type="InterPro" id="IPR036812">
    <property type="entry name" value="NAD(P)_OxRdtase_dom_sf"/>
</dbReference>
<dbReference type="Pfam" id="PF00248">
    <property type="entry name" value="Aldo_ket_red"/>
    <property type="match status" value="1"/>
</dbReference>
<dbReference type="GO" id="GO:0016616">
    <property type="term" value="F:oxidoreductase activity, acting on the CH-OH group of donors, NAD or NADP as acceptor"/>
    <property type="evidence" value="ECO:0007669"/>
    <property type="project" value="UniProtKB-ARBA"/>
</dbReference>
<evidence type="ECO:0000256" key="3">
    <source>
        <dbReference type="ARBA" id="ARBA00023002"/>
    </source>
</evidence>
<feature type="active site" description="Proton donor" evidence="4">
    <location>
        <position position="48"/>
    </location>
</feature>
<dbReference type="STRING" id="500635.MITSMUL_05044"/>
<dbReference type="HOGENOM" id="CLU_023205_0_3_9"/>
<evidence type="ECO:0000256" key="1">
    <source>
        <dbReference type="ARBA" id="ARBA00007905"/>
    </source>
</evidence>